<evidence type="ECO:0000259" key="4">
    <source>
        <dbReference type="Pfam" id="PF07687"/>
    </source>
</evidence>
<keyword evidence="3" id="KW-0378">Hydrolase</keyword>
<reference evidence="5" key="2">
    <citation type="submission" date="2023-05" db="EMBL/GenBank/DDBJ databases">
        <authorList>
            <consortium name="Lawrence Berkeley National Laboratory"/>
            <person name="Steindorff A."/>
            <person name="Hensen N."/>
            <person name="Bonometti L."/>
            <person name="Westerberg I."/>
            <person name="Brannstrom I.O."/>
            <person name="Guillou S."/>
            <person name="Cros-Aarteil S."/>
            <person name="Calhoun S."/>
            <person name="Haridas S."/>
            <person name="Kuo A."/>
            <person name="Mondo S."/>
            <person name="Pangilinan J."/>
            <person name="Riley R."/>
            <person name="Labutti K."/>
            <person name="Andreopoulos B."/>
            <person name="Lipzen A."/>
            <person name="Chen C."/>
            <person name="Yanf M."/>
            <person name="Daum C."/>
            <person name="Ng V."/>
            <person name="Clum A."/>
            <person name="Ohm R."/>
            <person name="Martin F."/>
            <person name="Silar P."/>
            <person name="Natvig D."/>
            <person name="Lalanne C."/>
            <person name="Gautier V."/>
            <person name="Ament-Velasquez S.L."/>
            <person name="Kruys A."/>
            <person name="Hutchinson M.I."/>
            <person name="Powell A.J."/>
            <person name="Barry K."/>
            <person name="Miller A.N."/>
            <person name="Grigoriev I.V."/>
            <person name="Debuchy R."/>
            <person name="Gladieux P."/>
            <person name="Thoren M.H."/>
            <person name="Johannesson H."/>
        </authorList>
    </citation>
    <scope>NUCLEOTIDE SEQUENCE</scope>
    <source>
        <strain evidence="5">PSN293</strain>
    </source>
</reference>
<comment type="similarity">
    <text evidence="2">Belongs to the peptidase M20A family.</text>
</comment>
<keyword evidence="6" id="KW-1185">Reference proteome</keyword>
<protein>
    <recommendedName>
        <fullName evidence="4">Peptidase M20 dimerisation domain-containing protein</fullName>
    </recommendedName>
</protein>
<evidence type="ECO:0000256" key="3">
    <source>
        <dbReference type="ARBA" id="ARBA00022801"/>
    </source>
</evidence>
<feature type="domain" description="Peptidase M20 dimerisation" evidence="4">
    <location>
        <begin position="97"/>
        <end position="183"/>
    </location>
</feature>
<reference evidence="5" key="1">
    <citation type="journal article" date="2023" name="Mol. Phylogenet. Evol.">
        <title>Genome-scale phylogeny and comparative genomics of the fungal order Sordariales.</title>
        <authorList>
            <person name="Hensen N."/>
            <person name="Bonometti L."/>
            <person name="Westerberg I."/>
            <person name="Brannstrom I.O."/>
            <person name="Guillou S."/>
            <person name="Cros-Aarteil S."/>
            <person name="Calhoun S."/>
            <person name="Haridas S."/>
            <person name="Kuo A."/>
            <person name="Mondo S."/>
            <person name="Pangilinan J."/>
            <person name="Riley R."/>
            <person name="LaButti K."/>
            <person name="Andreopoulos B."/>
            <person name="Lipzen A."/>
            <person name="Chen C."/>
            <person name="Yan M."/>
            <person name="Daum C."/>
            <person name="Ng V."/>
            <person name="Clum A."/>
            <person name="Steindorff A."/>
            <person name="Ohm R.A."/>
            <person name="Martin F."/>
            <person name="Silar P."/>
            <person name="Natvig D.O."/>
            <person name="Lalanne C."/>
            <person name="Gautier V."/>
            <person name="Ament-Velasquez S.L."/>
            <person name="Kruys A."/>
            <person name="Hutchinson M.I."/>
            <person name="Powell A.J."/>
            <person name="Barry K."/>
            <person name="Miller A.N."/>
            <person name="Grigoriev I.V."/>
            <person name="Debuchy R."/>
            <person name="Gladieux P."/>
            <person name="Hiltunen Thoren M."/>
            <person name="Johannesson H."/>
        </authorList>
    </citation>
    <scope>NUCLEOTIDE SEQUENCE</scope>
    <source>
        <strain evidence="5">PSN293</strain>
    </source>
</reference>
<evidence type="ECO:0000256" key="1">
    <source>
        <dbReference type="ARBA" id="ARBA00006153"/>
    </source>
</evidence>
<proteinExistence type="inferred from homology"/>
<accession>A0AAN6XWL3</accession>
<evidence type="ECO:0000313" key="5">
    <source>
        <dbReference type="EMBL" id="KAK4207988.1"/>
    </source>
</evidence>
<dbReference type="AlphaFoldDB" id="A0AAN6XWL3"/>
<dbReference type="Pfam" id="PF01546">
    <property type="entry name" value="Peptidase_M20"/>
    <property type="match status" value="1"/>
</dbReference>
<dbReference type="EMBL" id="MU858264">
    <property type="protein sequence ID" value="KAK4207988.1"/>
    <property type="molecule type" value="Genomic_DNA"/>
</dbReference>
<dbReference type="NCBIfam" id="TIGR01891">
    <property type="entry name" value="amidohydrolases"/>
    <property type="match status" value="1"/>
</dbReference>
<gene>
    <name evidence="5" type="ORF">QBC37DRAFT_454160</name>
</gene>
<dbReference type="SUPFAM" id="SSF55031">
    <property type="entry name" value="Bacterial exopeptidase dimerisation domain"/>
    <property type="match status" value="1"/>
</dbReference>
<dbReference type="InterPro" id="IPR017439">
    <property type="entry name" value="Amidohydrolase"/>
</dbReference>
<dbReference type="SUPFAM" id="SSF53187">
    <property type="entry name" value="Zn-dependent exopeptidases"/>
    <property type="match status" value="1"/>
</dbReference>
<sequence>MVDTDGEEKPVMHACGHDMHIAALMGAASLLKAATPHWQGRLLAVFQPNEERGGGARAMVEDGLYKVVPLPDVVLGQHLVKNKAGTLQIGPGYVLAGKRTFKVTIYGRGGHSSSPQECIDPVVIACAVVMRLQTIVSREIDPQETTVVTCGSFHAGYSPNAIPDQAQLTVDVRGYSTEVLDKITGKKAVRRVTVAECAASGAVEDPTIEEIEHVTPLHNDAGTVGPLKEQLNALLGGDAIQPMVPDMASDDFSILAPDGIPYAYWTLGSTPLDVWDRYESEGRLNELPDTHSPLFAPAIEPTLRIGIDTLATAALAFLRLRDSE</sequence>
<dbReference type="Proteomes" id="UP001301769">
    <property type="component" value="Unassembled WGS sequence"/>
</dbReference>
<dbReference type="FunFam" id="3.30.70.360:FF:000001">
    <property type="entry name" value="N-acetyldiaminopimelate deacetylase"/>
    <property type="match status" value="1"/>
</dbReference>
<dbReference type="Gene3D" id="3.40.630.10">
    <property type="entry name" value="Zn peptidases"/>
    <property type="match status" value="1"/>
</dbReference>
<evidence type="ECO:0000313" key="6">
    <source>
        <dbReference type="Proteomes" id="UP001301769"/>
    </source>
</evidence>
<comment type="similarity">
    <text evidence="1">Belongs to the peptidase M20 family.</text>
</comment>
<dbReference type="Pfam" id="PF07687">
    <property type="entry name" value="M20_dimer"/>
    <property type="match status" value="1"/>
</dbReference>
<dbReference type="InterPro" id="IPR011650">
    <property type="entry name" value="Peptidase_M20_dimer"/>
</dbReference>
<dbReference type="PANTHER" id="PTHR11014">
    <property type="entry name" value="PEPTIDASE M20 FAMILY MEMBER"/>
    <property type="match status" value="1"/>
</dbReference>
<dbReference type="InterPro" id="IPR036264">
    <property type="entry name" value="Bact_exopeptidase_dim_dom"/>
</dbReference>
<name>A0AAN6XWL3_9PEZI</name>
<dbReference type="PANTHER" id="PTHR11014:SF63">
    <property type="entry name" value="METALLOPEPTIDASE, PUTATIVE (AFU_ORTHOLOGUE AFUA_6G09600)-RELATED"/>
    <property type="match status" value="1"/>
</dbReference>
<evidence type="ECO:0000256" key="2">
    <source>
        <dbReference type="ARBA" id="ARBA00006247"/>
    </source>
</evidence>
<comment type="caution">
    <text evidence="5">The sequence shown here is derived from an EMBL/GenBank/DDBJ whole genome shotgun (WGS) entry which is preliminary data.</text>
</comment>
<dbReference type="Gene3D" id="3.30.70.360">
    <property type="match status" value="1"/>
</dbReference>
<dbReference type="GO" id="GO:0016787">
    <property type="term" value="F:hydrolase activity"/>
    <property type="evidence" value="ECO:0007669"/>
    <property type="project" value="UniProtKB-KW"/>
</dbReference>
<organism evidence="5 6">
    <name type="scientific">Rhypophila decipiens</name>
    <dbReference type="NCBI Taxonomy" id="261697"/>
    <lineage>
        <taxon>Eukaryota</taxon>
        <taxon>Fungi</taxon>
        <taxon>Dikarya</taxon>
        <taxon>Ascomycota</taxon>
        <taxon>Pezizomycotina</taxon>
        <taxon>Sordariomycetes</taxon>
        <taxon>Sordariomycetidae</taxon>
        <taxon>Sordariales</taxon>
        <taxon>Naviculisporaceae</taxon>
        <taxon>Rhypophila</taxon>
    </lineage>
</organism>
<dbReference type="InterPro" id="IPR002933">
    <property type="entry name" value="Peptidase_M20"/>
</dbReference>